<name>A0ABS5ZJK1_9GAMM</name>
<feature type="region of interest" description="Disordered" evidence="1">
    <location>
        <begin position="93"/>
        <end position="175"/>
    </location>
</feature>
<gene>
    <name evidence="2" type="ORF">KCG35_24160</name>
</gene>
<evidence type="ECO:0000256" key="1">
    <source>
        <dbReference type="SAM" id="MobiDB-lite"/>
    </source>
</evidence>
<feature type="compositionally biased region" description="Basic and acidic residues" evidence="1">
    <location>
        <begin position="134"/>
        <end position="158"/>
    </location>
</feature>
<dbReference type="InterPro" id="IPR022385">
    <property type="entry name" value="Rhs_assc_core"/>
</dbReference>
<dbReference type="InterPro" id="IPR050708">
    <property type="entry name" value="T6SS_VgrG/RHS"/>
</dbReference>
<keyword evidence="3" id="KW-1185">Reference proteome</keyword>
<dbReference type="Gene3D" id="2.180.10.10">
    <property type="entry name" value="RHS repeat-associated core"/>
    <property type="match status" value="1"/>
</dbReference>
<dbReference type="RefSeq" id="WP_215822417.1">
    <property type="nucleotide sequence ID" value="NZ_JAGSOY010000164.1"/>
</dbReference>
<comment type="caution">
    <text evidence="2">The sequence shown here is derived from an EMBL/GenBank/DDBJ whole genome shotgun (WGS) entry which is preliminary data.</text>
</comment>
<proteinExistence type="predicted"/>
<feature type="compositionally biased region" description="Basic and acidic residues" evidence="1">
    <location>
        <begin position="109"/>
        <end position="124"/>
    </location>
</feature>
<dbReference type="Proteomes" id="UP000690515">
    <property type="component" value="Unassembled WGS sequence"/>
</dbReference>
<accession>A0ABS5ZJK1</accession>
<sequence>MIKRLYNYFRDYDPTTGRYIESDPIGLKGGLNTYGYVLGNPINSTDPLGLYTTVQRCVHKYNWPMCTAAGGDEAATAAFHAARAAQQLNNLNENVYDDDNGKCPTPETHPGDFDKLRGDQGYRPKDKKKKNERWKKDRLHEDHWDVSDTKGKKVKEIDFDGNQIWPNGPKNKNKR</sequence>
<dbReference type="PANTHER" id="PTHR32305:SF15">
    <property type="entry name" value="PROTEIN RHSA-RELATED"/>
    <property type="match status" value="1"/>
</dbReference>
<evidence type="ECO:0000313" key="3">
    <source>
        <dbReference type="Proteomes" id="UP000690515"/>
    </source>
</evidence>
<protein>
    <submittedName>
        <fullName evidence="2">RHS repeat-associated core domain-containing protein</fullName>
    </submittedName>
</protein>
<evidence type="ECO:0000313" key="2">
    <source>
        <dbReference type="EMBL" id="MBU2714149.1"/>
    </source>
</evidence>
<reference evidence="2 3" key="1">
    <citation type="submission" date="2021-04" db="EMBL/GenBank/DDBJ databases">
        <authorList>
            <person name="Pira H."/>
            <person name="Risdian C."/>
            <person name="Wink J."/>
        </authorList>
    </citation>
    <scope>NUCLEOTIDE SEQUENCE [LARGE SCALE GENOMIC DNA]</scope>
    <source>
        <strain evidence="2 3">WH53</strain>
    </source>
</reference>
<dbReference type="NCBIfam" id="TIGR03696">
    <property type="entry name" value="Rhs_assc_core"/>
    <property type="match status" value="1"/>
</dbReference>
<organism evidence="2 3">
    <name type="scientific">Zooshikella harenae</name>
    <dbReference type="NCBI Taxonomy" id="2827238"/>
    <lineage>
        <taxon>Bacteria</taxon>
        <taxon>Pseudomonadati</taxon>
        <taxon>Pseudomonadota</taxon>
        <taxon>Gammaproteobacteria</taxon>
        <taxon>Oceanospirillales</taxon>
        <taxon>Zooshikellaceae</taxon>
        <taxon>Zooshikella</taxon>
    </lineage>
</organism>
<dbReference type="PANTHER" id="PTHR32305">
    <property type="match status" value="1"/>
</dbReference>
<dbReference type="EMBL" id="JAGSOY010000164">
    <property type="protein sequence ID" value="MBU2714149.1"/>
    <property type="molecule type" value="Genomic_DNA"/>
</dbReference>